<gene>
    <name evidence="9" type="ORF">DY926_13490</name>
</gene>
<evidence type="ECO:0000256" key="6">
    <source>
        <dbReference type="ARBA" id="ARBA00023136"/>
    </source>
</evidence>
<proteinExistence type="inferred from homology"/>
<keyword evidence="10" id="KW-1185">Reference proteome</keyword>
<keyword evidence="2" id="KW-1003">Cell membrane</keyword>
<feature type="transmembrane region" description="Helical" evidence="8">
    <location>
        <begin position="96"/>
        <end position="114"/>
    </location>
</feature>
<feature type="transmembrane region" description="Helical" evidence="8">
    <location>
        <begin position="383"/>
        <end position="404"/>
    </location>
</feature>
<feature type="transmembrane region" description="Helical" evidence="8">
    <location>
        <begin position="166"/>
        <end position="190"/>
    </location>
</feature>
<evidence type="ECO:0000313" key="10">
    <source>
        <dbReference type="Proteomes" id="UP000262371"/>
    </source>
</evidence>
<evidence type="ECO:0000256" key="5">
    <source>
        <dbReference type="ARBA" id="ARBA00022989"/>
    </source>
</evidence>
<organism evidence="9 10">
    <name type="scientific">Komagataeibacter melaceti</name>
    <dbReference type="NCBI Taxonomy" id="2766577"/>
    <lineage>
        <taxon>Bacteria</taxon>
        <taxon>Pseudomonadati</taxon>
        <taxon>Pseudomonadota</taxon>
        <taxon>Alphaproteobacteria</taxon>
        <taxon>Acetobacterales</taxon>
        <taxon>Acetobacteraceae</taxon>
        <taxon>Komagataeibacter</taxon>
    </lineage>
</organism>
<name>A0A371YXP5_9PROT</name>
<feature type="transmembrane region" description="Helical" evidence="8">
    <location>
        <begin position="196"/>
        <end position="217"/>
    </location>
</feature>
<feature type="transmembrane region" description="Helical" evidence="8">
    <location>
        <begin position="312"/>
        <end position="341"/>
    </location>
</feature>
<comment type="subcellular location">
    <subcellularLocation>
        <location evidence="1">Cell membrane</location>
        <topology evidence="1">Multi-pass membrane protein</topology>
    </subcellularLocation>
</comment>
<dbReference type="InterPro" id="IPR018584">
    <property type="entry name" value="GT87"/>
</dbReference>
<keyword evidence="4 8" id="KW-0812">Transmembrane</keyword>
<feature type="transmembrane region" description="Helical" evidence="8">
    <location>
        <begin position="272"/>
        <end position="292"/>
    </location>
</feature>
<dbReference type="Pfam" id="PF09594">
    <property type="entry name" value="GT87"/>
    <property type="match status" value="1"/>
</dbReference>
<protein>
    <submittedName>
        <fullName evidence="9">DUF2029 domain-containing protein</fullName>
    </submittedName>
</protein>
<accession>A0A371YXP5</accession>
<comment type="caution">
    <text evidence="9">The sequence shown here is derived from an EMBL/GenBank/DDBJ whole genome shotgun (WGS) entry which is preliminary data.</text>
</comment>
<evidence type="ECO:0000256" key="1">
    <source>
        <dbReference type="ARBA" id="ARBA00004651"/>
    </source>
</evidence>
<keyword evidence="3" id="KW-0808">Transferase</keyword>
<evidence type="ECO:0000256" key="8">
    <source>
        <dbReference type="SAM" id="Phobius"/>
    </source>
</evidence>
<dbReference type="GO" id="GO:0016758">
    <property type="term" value="F:hexosyltransferase activity"/>
    <property type="evidence" value="ECO:0007669"/>
    <property type="project" value="InterPro"/>
</dbReference>
<reference evidence="9 10" key="1">
    <citation type="submission" date="2018-08" db="EMBL/GenBank/DDBJ databases">
        <title>Komagataeibacter sp. AV 382.</title>
        <authorList>
            <person name="Skraban J."/>
            <person name="Trcek J."/>
        </authorList>
    </citation>
    <scope>NUCLEOTIDE SEQUENCE [LARGE SCALE GENOMIC DNA]</scope>
    <source>
        <strain evidence="9 10">AV 382</strain>
    </source>
</reference>
<evidence type="ECO:0000256" key="4">
    <source>
        <dbReference type="ARBA" id="ARBA00022692"/>
    </source>
</evidence>
<sequence>MLRNVTWLSTARQAVLFIPVFLTAINAYNSFPLFGHHPLFQVDFEKAYYAAAVAVHQGGPQALWPLIEQAEFVNWPIEVYLFVPFAWFGQDVAERIFLFLGIAATAGAFALLAQGSNLRTKTVLLLLFLANGPLWYSLMTMGNTTHFILLALVCSLLLLQRRQMYMAGLLIGMAAAIKPMISIFILYFFYRRNYRATLSSAAVIAAMAVLSLLFFGLPITREWYQHCIVEFARHPIGAFNNQSVSAFLLRLQTGPAYLHDWHGQALAGNFHILAKTVPLFLLLLTGYAGWKWRKEFMAAPQPDQHSADIFDFSLLTTLCVVTSPLSWTHYYLLLLLPWSFYITGRLPHDDGPMASWPVWGSIVLSSLPVLYPAHLPEPVATWAARSVASAWFMGGMLLLSALLWRSLYTSRASLPPLVINVPSLLGNEEGVTLAVSANDDLLAPARLDRTGGPP</sequence>
<dbReference type="AlphaFoldDB" id="A0A371YXP5"/>
<evidence type="ECO:0000256" key="7">
    <source>
        <dbReference type="ARBA" id="ARBA00024033"/>
    </source>
</evidence>
<evidence type="ECO:0000313" key="9">
    <source>
        <dbReference type="EMBL" id="RFD18998.1"/>
    </source>
</evidence>
<dbReference type="EMBL" id="QUWV01000131">
    <property type="protein sequence ID" value="RFD18998.1"/>
    <property type="molecule type" value="Genomic_DNA"/>
</dbReference>
<evidence type="ECO:0000256" key="2">
    <source>
        <dbReference type="ARBA" id="ARBA00022475"/>
    </source>
</evidence>
<dbReference type="GO" id="GO:0005886">
    <property type="term" value="C:plasma membrane"/>
    <property type="evidence" value="ECO:0007669"/>
    <property type="project" value="UniProtKB-SubCell"/>
</dbReference>
<feature type="transmembrane region" description="Helical" evidence="8">
    <location>
        <begin position="134"/>
        <end position="159"/>
    </location>
</feature>
<comment type="similarity">
    <text evidence="7">Belongs to the glycosyltransferase 87 family.</text>
</comment>
<feature type="transmembrane region" description="Helical" evidence="8">
    <location>
        <begin position="72"/>
        <end position="89"/>
    </location>
</feature>
<evidence type="ECO:0000256" key="3">
    <source>
        <dbReference type="ARBA" id="ARBA00022679"/>
    </source>
</evidence>
<keyword evidence="6 8" id="KW-0472">Membrane</keyword>
<keyword evidence="5 8" id="KW-1133">Transmembrane helix</keyword>
<dbReference type="Proteomes" id="UP000262371">
    <property type="component" value="Unassembled WGS sequence"/>
</dbReference>
<feature type="transmembrane region" description="Helical" evidence="8">
    <location>
        <begin position="353"/>
        <end position="371"/>
    </location>
</feature>